<name>A0A6L9L384_9BACT</name>
<dbReference type="AlphaFoldDB" id="A0A6L9L384"/>
<keyword evidence="3" id="KW-1185">Reference proteome</keyword>
<reference evidence="2 3" key="1">
    <citation type="submission" date="2020-02" db="EMBL/GenBank/DDBJ databases">
        <title>Draft genome sequence of two Spirosoma agri KCTC 52727 and Spirosoma terrae KCTC 52035.</title>
        <authorList>
            <person name="Rojas J."/>
            <person name="Ambika Manirajan B."/>
            <person name="Suarez C."/>
            <person name="Ratering S."/>
            <person name="Schnell S."/>
        </authorList>
    </citation>
    <scope>NUCLEOTIDE SEQUENCE [LARGE SCALE GENOMIC DNA]</scope>
    <source>
        <strain evidence="2 3">KCTC 52035</strain>
    </source>
</reference>
<evidence type="ECO:0000256" key="1">
    <source>
        <dbReference type="SAM" id="Phobius"/>
    </source>
</evidence>
<keyword evidence="1" id="KW-0812">Transmembrane</keyword>
<gene>
    <name evidence="2" type="ORF">GK108_08725</name>
</gene>
<dbReference type="Proteomes" id="UP000474175">
    <property type="component" value="Unassembled WGS sequence"/>
</dbReference>
<keyword evidence="1" id="KW-1133">Transmembrane helix</keyword>
<accession>A0A6L9L384</accession>
<proteinExistence type="predicted"/>
<dbReference type="RefSeq" id="WP_163945994.1">
    <property type="nucleotide sequence ID" value="NZ_JAAFZH010000003.1"/>
</dbReference>
<feature type="transmembrane region" description="Helical" evidence="1">
    <location>
        <begin position="6"/>
        <end position="27"/>
    </location>
</feature>
<keyword evidence="1" id="KW-0472">Membrane</keyword>
<evidence type="ECO:0000313" key="2">
    <source>
        <dbReference type="EMBL" id="NDU94954.1"/>
    </source>
</evidence>
<dbReference type="EMBL" id="JAAFZH010000003">
    <property type="protein sequence ID" value="NDU94954.1"/>
    <property type="molecule type" value="Genomic_DNA"/>
</dbReference>
<organism evidence="2 3">
    <name type="scientific">Spirosoma terrae</name>
    <dbReference type="NCBI Taxonomy" id="1968276"/>
    <lineage>
        <taxon>Bacteria</taxon>
        <taxon>Pseudomonadati</taxon>
        <taxon>Bacteroidota</taxon>
        <taxon>Cytophagia</taxon>
        <taxon>Cytophagales</taxon>
        <taxon>Cytophagaceae</taxon>
        <taxon>Spirosoma</taxon>
    </lineage>
</organism>
<comment type="caution">
    <text evidence="2">The sequence shown here is derived from an EMBL/GenBank/DDBJ whole genome shotgun (WGS) entry which is preliminary data.</text>
</comment>
<sequence>MNILALLTRSVFALVFFALSMSMIQVWKLGEDLRNRLNLKEFLLH</sequence>
<evidence type="ECO:0000313" key="3">
    <source>
        <dbReference type="Proteomes" id="UP000474175"/>
    </source>
</evidence>
<protein>
    <submittedName>
        <fullName evidence="2">Uncharacterized protein</fullName>
    </submittedName>
</protein>